<evidence type="ECO:0000313" key="1">
    <source>
        <dbReference type="EMBL" id="PHJ14790.1"/>
    </source>
</evidence>
<accession>A0A2C6JSH7</accession>
<sequence>ATGAYDSMMHALIRSRYYKISTTFSLLLKLLLSPLGTTMRVTATFRPPRRRSYRSFKHRSSSP</sequence>
<dbReference type="EMBL" id="MIGC01011300">
    <property type="protein sequence ID" value="PHJ14790.1"/>
    <property type="molecule type" value="Genomic_DNA"/>
</dbReference>
<name>A0A2C6JSH7_9APIC</name>
<dbReference type="Proteomes" id="UP000221165">
    <property type="component" value="Unassembled WGS sequence"/>
</dbReference>
<dbReference type="RefSeq" id="XP_067916525.1">
    <property type="nucleotide sequence ID" value="XM_068071499.1"/>
</dbReference>
<proteinExistence type="predicted"/>
<reference evidence="1 2" key="1">
    <citation type="journal article" date="2017" name="Int. J. Parasitol.">
        <title>The genome of the protozoan parasite Cystoisospora suis and a reverse vaccinology approach to identify vaccine candidates.</title>
        <authorList>
            <person name="Palmieri N."/>
            <person name="Shrestha A."/>
            <person name="Ruttkowski B."/>
            <person name="Beck T."/>
            <person name="Vogl C."/>
            <person name="Tomley F."/>
            <person name="Blake D.P."/>
            <person name="Joachim A."/>
        </authorList>
    </citation>
    <scope>NUCLEOTIDE SEQUENCE [LARGE SCALE GENOMIC DNA]</scope>
    <source>
        <strain evidence="1 2">Wien I</strain>
    </source>
</reference>
<evidence type="ECO:0000313" key="2">
    <source>
        <dbReference type="Proteomes" id="UP000221165"/>
    </source>
</evidence>
<dbReference type="VEuPathDB" id="ToxoDB:CSUI_011400"/>
<organism evidence="1 2">
    <name type="scientific">Cystoisospora suis</name>
    <dbReference type="NCBI Taxonomy" id="483139"/>
    <lineage>
        <taxon>Eukaryota</taxon>
        <taxon>Sar</taxon>
        <taxon>Alveolata</taxon>
        <taxon>Apicomplexa</taxon>
        <taxon>Conoidasida</taxon>
        <taxon>Coccidia</taxon>
        <taxon>Eucoccidiorida</taxon>
        <taxon>Eimeriorina</taxon>
        <taxon>Sarcocystidae</taxon>
        <taxon>Cystoisospora</taxon>
    </lineage>
</organism>
<gene>
    <name evidence="1" type="ORF">CSUI_011400</name>
</gene>
<dbReference type="AlphaFoldDB" id="A0A2C6JSH7"/>
<comment type="caution">
    <text evidence="1">The sequence shown here is derived from an EMBL/GenBank/DDBJ whole genome shotgun (WGS) entry which is preliminary data.</text>
</comment>
<feature type="non-terminal residue" evidence="1">
    <location>
        <position position="1"/>
    </location>
</feature>
<dbReference type="GeneID" id="94434710"/>
<keyword evidence="2" id="KW-1185">Reference proteome</keyword>
<protein>
    <submittedName>
        <fullName evidence="1">Uncharacterized protein</fullName>
    </submittedName>
</protein>